<dbReference type="Proteomes" id="UP000193884">
    <property type="component" value="Unassembled WGS sequence"/>
</dbReference>
<dbReference type="Pfam" id="PF00535">
    <property type="entry name" value="Glycos_transf_2"/>
    <property type="match status" value="1"/>
</dbReference>
<dbReference type="SUPFAM" id="SSF53448">
    <property type="entry name" value="Nucleotide-diphospho-sugar transferases"/>
    <property type="match status" value="1"/>
</dbReference>
<accession>A0ABX3X7U7</accession>
<reference evidence="2 3" key="1">
    <citation type="submission" date="2017-03" db="EMBL/GenBank/DDBJ databases">
        <title>Whole genome sequences of fourteen strains of Bradyrhizobium canariense and one strain of Bradyrhizobium japonicum isolated from Lupinus (Papilionoideae: Genisteae) species in Algeria.</title>
        <authorList>
            <person name="Crovadore J."/>
            <person name="Chekireb D."/>
            <person name="Brachmann A."/>
            <person name="Chablais R."/>
            <person name="Cochard B."/>
            <person name="Lefort F."/>
        </authorList>
    </citation>
    <scope>NUCLEOTIDE SEQUENCE [LARGE SCALE GENOMIC DNA]</scope>
    <source>
        <strain evidence="2 3">UBMAN05</strain>
    </source>
</reference>
<evidence type="ECO:0000313" key="3">
    <source>
        <dbReference type="Proteomes" id="UP000193884"/>
    </source>
</evidence>
<feature type="domain" description="Glycosyltransferase 2-like" evidence="1">
    <location>
        <begin position="34"/>
        <end position="155"/>
    </location>
</feature>
<dbReference type="EMBL" id="NAFK01000142">
    <property type="protein sequence ID" value="OSJ32476.1"/>
    <property type="molecule type" value="Genomic_DNA"/>
</dbReference>
<gene>
    <name evidence="2" type="ORF">BST63_07735</name>
</gene>
<dbReference type="Gene3D" id="3.90.550.10">
    <property type="entry name" value="Spore Coat Polysaccharide Biosynthesis Protein SpsA, Chain A"/>
    <property type="match status" value="1"/>
</dbReference>
<dbReference type="InterPro" id="IPR001173">
    <property type="entry name" value="Glyco_trans_2-like"/>
</dbReference>
<dbReference type="PANTHER" id="PTHR43685">
    <property type="entry name" value="GLYCOSYLTRANSFERASE"/>
    <property type="match status" value="1"/>
</dbReference>
<comment type="caution">
    <text evidence="2">The sequence shown here is derived from an EMBL/GenBank/DDBJ whole genome shotgun (WGS) entry which is preliminary data.</text>
</comment>
<dbReference type="InterPro" id="IPR050834">
    <property type="entry name" value="Glycosyltransf_2"/>
</dbReference>
<proteinExistence type="predicted"/>
<protein>
    <recommendedName>
        <fullName evidence="1">Glycosyltransferase 2-like domain-containing protein</fullName>
    </recommendedName>
</protein>
<organism evidence="2 3">
    <name type="scientific">Bradyrhizobium canariense</name>
    <dbReference type="NCBI Taxonomy" id="255045"/>
    <lineage>
        <taxon>Bacteria</taxon>
        <taxon>Pseudomonadati</taxon>
        <taxon>Pseudomonadota</taxon>
        <taxon>Alphaproteobacteria</taxon>
        <taxon>Hyphomicrobiales</taxon>
        <taxon>Nitrobacteraceae</taxon>
        <taxon>Bradyrhizobium</taxon>
    </lineage>
</organism>
<sequence length="379" mass="42588">MLADCEITSGSSTHGLIAFDDPGRFPERDALKISIVITVYNYERYVGLAIDSALNQTRPADEIVVVDDGSIDGSRQIIAGYGDRIRAIFQANQGNIAAFEVGYREATGDVLLFLDADDILMPTAVENVAAHWREGLSKVQFNLELIDGAGTPLGRSFCAFPTSYTSQDVHEEFIRSGTYIWPVMSGNAYSREFLRQVIPLNPPVGYDGALNTIAPLYGDVVTVQAILGQYRLHGRNISRNDAQGRAQRFPDFPRQIGFRVAEFDILKAHCDRKSVHVQSARPIDNEIVFINYRLASRKLGLRYVAQEMDTSSSLLRRGIWLALTETTQWRTAASHIVWFTALLLSPSWFAYRLIMLRFNRAELLRPLLRFGSVIRRKHA</sequence>
<dbReference type="InterPro" id="IPR029044">
    <property type="entry name" value="Nucleotide-diphossugar_trans"/>
</dbReference>
<dbReference type="PANTHER" id="PTHR43685:SF11">
    <property type="entry name" value="GLYCOSYLTRANSFERASE TAGX-RELATED"/>
    <property type="match status" value="1"/>
</dbReference>
<name>A0ABX3X7U7_9BRAD</name>
<evidence type="ECO:0000313" key="2">
    <source>
        <dbReference type="EMBL" id="OSJ32476.1"/>
    </source>
</evidence>
<evidence type="ECO:0000259" key="1">
    <source>
        <dbReference type="Pfam" id="PF00535"/>
    </source>
</evidence>
<keyword evidence="3" id="KW-1185">Reference proteome</keyword>